<dbReference type="EMBL" id="AP023287">
    <property type="protein sequence ID" value="BCI51601.1"/>
    <property type="molecule type" value="Genomic_DNA"/>
</dbReference>
<dbReference type="GO" id="GO:0015643">
    <property type="term" value="F:toxic substance binding"/>
    <property type="evidence" value="ECO:0007669"/>
    <property type="project" value="InterPro"/>
</dbReference>
<dbReference type="InterPro" id="IPR015287">
    <property type="entry name" value="Colicin_D_immunity_dom"/>
</dbReference>
<dbReference type="Pfam" id="PF09204">
    <property type="entry name" value="Colicin_immun"/>
    <property type="match status" value="1"/>
</dbReference>
<dbReference type="AlphaFoldDB" id="A0A6S6P219"/>
<evidence type="ECO:0000313" key="3">
    <source>
        <dbReference type="Proteomes" id="UP000515734"/>
    </source>
</evidence>
<reference evidence="2 3" key="1">
    <citation type="submission" date="2020-07" db="EMBL/GenBank/DDBJ databases">
        <title>Complete genome sequence of Mycolicibacterium litorale like strain isolated from cardiac implantable electronic device infection.</title>
        <authorList>
            <person name="Fukano H."/>
            <person name="Miyama H."/>
            <person name="Hoshino Y."/>
        </authorList>
    </citation>
    <scope>NUCLEOTIDE SEQUENCE [LARGE SCALE GENOMIC DNA]</scope>
    <source>
        <strain evidence="2 3">NIIDNTM18</strain>
    </source>
</reference>
<evidence type="ECO:0000259" key="1">
    <source>
        <dbReference type="Pfam" id="PF09204"/>
    </source>
</evidence>
<evidence type="ECO:0000313" key="2">
    <source>
        <dbReference type="EMBL" id="BCI51601.1"/>
    </source>
</evidence>
<protein>
    <recommendedName>
        <fullName evidence="1">Colicin D immunity protein domain-containing protein</fullName>
    </recommendedName>
</protein>
<feature type="domain" description="Colicin D immunity protein" evidence="1">
    <location>
        <begin position="13"/>
        <end position="93"/>
    </location>
</feature>
<name>A0A6S6P219_9MYCO</name>
<dbReference type="Proteomes" id="UP000515734">
    <property type="component" value="Chromosome"/>
</dbReference>
<proteinExistence type="predicted"/>
<dbReference type="RefSeq" id="WP_185294550.1">
    <property type="nucleotide sequence ID" value="NZ_AP023287.1"/>
</dbReference>
<dbReference type="GO" id="GO:0030153">
    <property type="term" value="P:bacteriocin immunity"/>
    <property type="evidence" value="ECO:0007669"/>
    <property type="project" value="InterPro"/>
</dbReference>
<sequence>MIDHEKRLPDIFVYTDLIDRFIENSITASEFESAFLRAIKQEQRILGNPVYPILQELFEDTDAYVSDPSLRTEPEDLDDEQLRACARRARQALREVGYL</sequence>
<organism evidence="2 3">
    <name type="scientific">Mycolicibacterium litorale</name>
    <dbReference type="NCBI Taxonomy" id="758802"/>
    <lineage>
        <taxon>Bacteria</taxon>
        <taxon>Bacillati</taxon>
        <taxon>Actinomycetota</taxon>
        <taxon>Actinomycetes</taxon>
        <taxon>Mycobacteriales</taxon>
        <taxon>Mycobacteriaceae</taxon>
        <taxon>Mycolicibacterium</taxon>
    </lineage>
</organism>
<accession>A0A6S6P219</accession>
<dbReference type="Gene3D" id="1.20.120.650">
    <property type="entry name" value="Colicin D"/>
    <property type="match status" value="1"/>
</dbReference>
<dbReference type="InterPro" id="IPR036471">
    <property type="entry name" value="Colicin_D_sf"/>
</dbReference>
<gene>
    <name evidence="2" type="ORF">NIIDNTM18_08790</name>
</gene>